<dbReference type="PANTHER" id="PTHR23026">
    <property type="entry name" value="NADPH NITROREDUCTASE"/>
    <property type="match status" value="1"/>
</dbReference>
<dbReference type="KEGG" id="mshj:MSHI_09710"/>
<dbReference type="EMBL" id="AP022575">
    <property type="protein sequence ID" value="BBX73065.1"/>
    <property type="molecule type" value="Genomic_DNA"/>
</dbReference>
<reference evidence="2 3" key="1">
    <citation type="journal article" date="2019" name="Emerg. Microbes Infect.">
        <title>Comprehensive subspecies identification of 175 nontuberculous mycobacteria species based on 7547 genomic profiles.</title>
        <authorList>
            <person name="Matsumoto Y."/>
            <person name="Kinjo T."/>
            <person name="Motooka D."/>
            <person name="Nabeya D."/>
            <person name="Jung N."/>
            <person name="Uechi K."/>
            <person name="Horii T."/>
            <person name="Iida T."/>
            <person name="Fujita J."/>
            <person name="Nakamura S."/>
        </authorList>
    </citation>
    <scope>NUCLEOTIDE SEQUENCE [LARGE SCALE GENOMIC DNA]</scope>
    <source>
        <strain evidence="2 3">JCM 14233</strain>
    </source>
</reference>
<proteinExistence type="predicted"/>
<evidence type="ECO:0000313" key="2">
    <source>
        <dbReference type="EMBL" id="BBX73065.1"/>
    </source>
</evidence>
<evidence type="ECO:0000313" key="3">
    <source>
        <dbReference type="Proteomes" id="UP000467236"/>
    </source>
</evidence>
<sequence length="323" mass="35686">MVDTEVIAQRIELACRAPSLHNSQPWRWLASSTNVDLFVDPRRVVASADSSGREAIISCGAVLDHFRVAMAAIGRDTHVDRFPNPNNLDHLASIDFAPMDYVAQARRDRADAITHRRTDRRPFRAPKDWASLEPLLRGSFDTDLVAFEVLRDEVRPQLAQAARLTESLRRYDDSYHHELSWWTAPLRESEGIPESALVSRSVAHEVDVNRLFPTSWQAERSSASRPDHAKIVLLSTAGNTRADALMCGQALSAVLLECTLAGLATCPVTHITELAAGRDIIRGLTDGRAAVPQVLIRVGIAPSGPVPEPTPRRPLGDVLQIRR</sequence>
<dbReference type="InterPro" id="IPR050627">
    <property type="entry name" value="Nitroreductase/BluB"/>
</dbReference>
<evidence type="ECO:0000256" key="1">
    <source>
        <dbReference type="SAM" id="MobiDB-lite"/>
    </source>
</evidence>
<dbReference type="PANTHER" id="PTHR23026:SF123">
    <property type="entry name" value="NAD(P)H NITROREDUCTASE RV3131-RELATED"/>
    <property type="match status" value="1"/>
</dbReference>
<dbReference type="GO" id="GO:0016491">
    <property type="term" value="F:oxidoreductase activity"/>
    <property type="evidence" value="ECO:0007669"/>
    <property type="project" value="InterPro"/>
</dbReference>
<gene>
    <name evidence="2" type="ORF">MSHI_09710</name>
</gene>
<dbReference type="AlphaFoldDB" id="A0A7I7MLM8"/>
<dbReference type="Gene3D" id="3.40.109.10">
    <property type="entry name" value="NADH Oxidase"/>
    <property type="match status" value="1"/>
</dbReference>
<organism evidence="2 3">
    <name type="scientific">Mycobacterium shinjukuense</name>
    <dbReference type="NCBI Taxonomy" id="398694"/>
    <lineage>
        <taxon>Bacteria</taxon>
        <taxon>Bacillati</taxon>
        <taxon>Actinomycetota</taxon>
        <taxon>Actinomycetes</taxon>
        <taxon>Mycobacteriales</taxon>
        <taxon>Mycobacteriaceae</taxon>
        <taxon>Mycobacterium</taxon>
    </lineage>
</organism>
<dbReference type="InterPro" id="IPR000415">
    <property type="entry name" value="Nitroreductase-like"/>
</dbReference>
<feature type="region of interest" description="Disordered" evidence="1">
    <location>
        <begin position="303"/>
        <end position="323"/>
    </location>
</feature>
<dbReference type="Proteomes" id="UP000467236">
    <property type="component" value="Chromosome"/>
</dbReference>
<name>A0A7I7MLM8_9MYCO</name>
<dbReference type="NCBIfam" id="NF047509">
    <property type="entry name" value="Rv3131_FMN_oxido"/>
    <property type="match status" value="1"/>
</dbReference>
<keyword evidence="3" id="KW-1185">Reference proteome</keyword>
<accession>A0A7I7MLM8</accession>
<dbReference type="SUPFAM" id="SSF55469">
    <property type="entry name" value="FMN-dependent nitroreductase-like"/>
    <property type="match status" value="2"/>
</dbReference>
<protein>
    <submittedName>
        <fullName evidence="2">NAD(P)H nitroreductase</fullName>
    </submittedName>
</protein>